<dbReference type="Proteomes" id="UP000477750">
    <property type="component" value="Unassembled WGS sequence"/>
</dbReference>
<gene>
    <name evidence="1" type="ORF">GFD30_13640</name>
</gene>
<name>A0A6L5GAK0_9ACTN</name>
<dbReference type="EMBL" id="WIAO01000015">
    <property type="protein sequence ID" value="MQM26606.1"/>
    <property type="molecule type" value="Genomic_DNA"/>
</dbReference>
<organism evidence="1 2">
    <name type="scientific">Glycomyces albidus</name>
    <dbReference type="NCBI Taxonomy" id="2656774"/>
    <lineage>
        <taxon>Bacteria</taxon>
        <taxon>Bacillati</taxon>
        <taxon>Actinomycetota</taxon>
        <taxon>Actinomycetes</taxon>
        <taxon>Glycomycetales</taxon>
        <taxon>Glycomycetaceae</taxon>
        <taxon>Glycomyces</taxon>
    </lineage>
</organism>
<accession>A0A6L5GAK0</accession>
<reference evidence="1 2" key="1">
    <citation type="submission" date="2019-10" db="EMBL/GenBank/DDBJ databases">
        <title>Glycomyces albidus sp. nov., a novel actinomycete isolated from rhizosphere soil of wheat (Triticum aestivum L.).</title>
        <authorList>
            <person name="Qian L."/>
        </authorList>
    </citation>
    <scope>NUCLEOTIDE SEQUENCE [LARGE SCALE GENOMIC DNA]</scope>
    <source>
        <strain evidence="1 2">NEAU-7082</strain>
    </source>
</reference>
<keyword evidence="2" id="KW-1185">Reference proteome</keyword>
<evidence type="ECO:0000313" key="1">
    <source>
        <dbReference type="EMBL" id="MQM26606.1"/>
    </source>
</evidence>
<protein>
    <submittedName>
        <fullName evidence="1">Uncharacterized protein</fullName>
    </submittedName>
</protein>
<dbReference type="AlphaFoldDB" id="A0A6L5GAK0"/>
<dbReference type="RefSeq" id="WP_153025765.1">
    <property type="nucleotide sequence ID" value="NZ_WIAO01000015.1"/>
</dbReference>
<evidence type="ECO:0000313" key="2">
    <source>
        <dbReference type="Proteomes" id="UP000477750"/>
    </source>
</evidence>
<comment type="caution">
    <text evidence="1">The sequence shown here is derived from an EMBL/GenBank/DDBJ whole genome shotgun (WGS) entry which is preliminary data.</text>
</comment>
<proteinExistence type="predicted"/>
<sequence length="121" mass="12838">MRSGKRIAAVTASAVALVAAAVVAVAVFANRPPSDWPQKAEFCAHAEALEVGSLERTPEEHQAVLEGLAATAPDELADEFDDLLHSVEHQDPSLMDEDRIIEVGEYMEETCGVNLPGVTAA</sequence>